<organism evidence="2 3">
    <name type="scientific">Pedobacter jejuensis</name>
    <dbReference type="NCBI Taxonomy" id="1268550"/>
    <lineage>
        <taxon>Bacteria</taxon>
        <taxon>Pseudomonadati</taxon>
        <taxon>Bacteroidota</taxon>
        <taxon>Sphingobacteriia</taxon>
        <taxon>Sphingobacteriales</taxon>
        <taxon>Sphingobacteriaceae</taxon>
        <taxon>Pedobacter</taxon>
    </lineage>
</organism>
<protein>
    <recommendedName>
        <fullName evidence="1">DUF6438 domain-containing protein</fullName>
    </recommendedName>
</protein>
<gene>
    <name evidence="2" type="ORF">D7004_03925</name>
</gene>
<feature type="domain" description="DUF6438" evidence="1">
    <location>
        <begin position="187"/>
        <end position="299"/>
    </location>
</feature>
<dbReference type="Pfam" id="PF20033">
    <property type="entry name" value="DUF6438"/>
    <property type="match status" value="1"/>
</dbReference>
<proteinExistence type="predicted"/>
<dbReference type="Proteomes" id="UP000274046">
    <property type="component" value="Unassembled WGS sequence"/>
</dbReference>
<keyword evidence="3" id="KW-1185">Reference proteome</keyword>
<evidence type="ECO:0000259" key="1">
    <source>
        <dbReference type="Pfam" id="PF20033"/>
    </source>
</evidence>
<reference evidence="2 3" key="1">
    <citation type="submission" date="2018-10" db="EMBL/GenBank/DDBJ databases">
        <title>Genome sequencing of Pedobacter jejuensis TNB23.</title>
        <authorList>
            <person name="Cho Y.-J."/>
            <person name="Cho A."/>
            <person name="Kim O.-S."/>
        </authorList>
    </citation>
    <scope>NUCLEOTIDE SEQUENCE [LARGE SCALE GENOMIC DNA]</scope>
    <source>
        <strain evidence="2 3">TNB23</strain>
    </source>
</reference>
<name>A0A3N0C254_9SPHI</name>
<dbReference type="AlphaFoldDB" id="A0A3N0C254"/>
<dbReference type="EMBL" id="RBEE01000004">
    <property type="protein sequence ID" value="RNL55911.1"/>
    <property type="molecule type" value="Genomic_DNA"/>
</dbReference>
<sequence>MRLSAILILLIFFFNSATYANRIDGLLTDSDVNDFVKSENPQFVKDKFGKFEIQPTDSLLKNLACDGIFTNWNIKNWEKVDVTNDGLTDLVFIAYWYNYITYAFIDKGNNKFQLIRFSKNSFENCELIKPIRIGTKNYLRLFRKTQQPDLTNKIPFSYRDVIITDTLVFKYNSFVELETPGNDIVKSIKMNTSGCFGSCPIFNLTLYPSGKGDFEGIEFTKTKGKSSRILSMDIFKELSDLANYINIKKLNDQFQVPWTDDQTATLTITFKNGLKKTIRDYGMQGKFGLSALYSKMTSLAVNW</sequence>
<comment type="caution">
    <text evidence="2">The sequence shown here is derived from an EMBL/GenBank/DDBJ whole genome shotgun (WGS) entry which is preliminary data.</text>
</comment>
<accession>A0A3N0C254</accession>
<evidence type="ECO:0000313" key="3">
    <source>
        <dbReference type="Proteomes" id="UP000274046"/>
    </source>
</evidence>
<evidence type="ECO:0000313" key="2">
    <source>
        <dbReference type="EMBL" id="RNL55911.1"/>
    </source>
</evidence>
<dbReference type="InterPro" id="IPR045497">
    <property type="entry name" value="DUF6438"/>
</dbReference>